<dbReference type="GO" id="GO:0004721">
    <property type="term" value="F:phosphoprotein phosphatase activity"/>
    <property type="evidence" value="ECO:0007669"/>
    <property type="project" value="InterPro"/>
</dbReference>
<evidence type="ECO:0000313" key="2">
    <source>
        <dbReference type="Proteomes" id="UP000240760"/>
    </source>
</evidence>
<dbReference type="PANTHER" id="PTHR31126:SF1">
    <property type="entry name" value="TYROSINE SPECIFIC PROTEIN PHOSPHATASES DOMAIN-CONTAINING PROTEIN"/>
    <property type="match status" value="1"/>
</dbReference>
<dbReference type="STRING" id="983965.A0A2T4C4X7"/>
<reference evidence="1 2" key="1">
    <citation type="submission" date="2016-07" db="EMBL/GenBank/DDBJ databases">
        <title>Multiple horizontal gene transfer events from other fungi enriched the ability of initially mycotrophic Trichoderma (Ascomycota) to feed on dead plant biomass.</title>
        <authorList>
            <consortium name="DOE Joint Genome Institute"/>
            <person name="Aerts A."/>
            <person name="Atanasova L."/>
            <person name="Chenthamara K."/>
            <person name="Zhang J."/>
            <person name="Grujic M."/>
            <person name="Henrissat B."/>
            <person name="Kuo A."/>
            <person name="Salamov A."/>
            <person name="Lipzen A."/>
            <person name="Labutti K."/>
            <person name="Barry K."/>
            <person name="Miao Y."/>
            <person name="Rahimi M.J."/>
            <person name="Shen Q."/>
            <person name="Grigoriev I.V."/>
            <person name="Kubicek C.P."/>
            <person name="Druzhinina I.S."/>
        </authorList>
    </citation>
    <scope>NUCLEOTIDE SEQUENCE [LARGE SCALE GENOMIC DNA]</scope>
    <source>
        <strain evidence="1 2">ATCC 18648</strain>
    </source>
</reference>
<dbReference type="AlphaFoldDB" id="A0A2T4C4X7"/>
<dbReference type="SUPFAM" id="SSF52799">
    <property type="entry name" value="(Phosphotyrosine protein) phosphatases II"/>
    <property type="match status" value="1"/>
</dbReference>
<dbReference type="PROSITE" id="PS00383">
    <property type="entry name" value="TYR_PHOSPHATASE_1"/>
    <property type="match status" value="1"/>
</dbReference>
<dbReference type="InterPro" id="IPR026893">
    <property type="entry name" value="Tyr/Ser_Pase_IphP-type"/>
</dbReference>
<dbReference type="Proteomes" id="UP000240760">
    <property type="component" value="Unassembled WGS sequence"/>
</dbReference>
<accession>A0A2T4C4X7</accession>
<dbReference type="EMBL" id="KZ679131">
    <property type="protein sequence ID" value="PTB76626.1"/>
    <property type="molecule type" value="Genomic_DNA"/>
</dbReference>
<sequence length="299" mass="32878">MPPAPYICIPGVPNFRDIGGHPLSAQPTKQVRRNTVFRSGRPTLVLDRGVKKLKMLAISHMFDLRSRQELTSARYDPAGMLWAGTERVGVPVFRPEEYCEGADGLVGRFERFGTSVEGPLESLTQILLSATHPQNPSRPYARILQHLSSPSFSSTSSPSSSPHPPSPILIHCDLGQDRTAVICALVLSLCGVSDDLVAHEYSLTDVELACHHKSLADKVQGHPAFKGTREDAEVLVLSRKENMLCFLKKLRQKHGSVEKCVINHGLLEAEGIARLRRNMIVDAAKNHSIVAAWDALDLE</sequence>
<organism evidence="1 2">
    <name type="scientific">Trichoderma longibrachiatum ATCC 18648</name>
    <dbReference type="NCBI Taxonomy" id="983965"/>
    <lineage>
        <taxon>Eukaryota</taxon>
        <taxon>Fungi</taxon>
        <taxon>Dikarya</taxon>
        <taxon>Ascomycota</taxon>
        <taxon>Pezizomycotina</taxon>
        <taxon>Sordariomycetes</taxon>
        <taxon>Hypocreomycetidae</taxon>
        <taxon>Hypocreales</taxon>
        <taxon>Hypocreaceae</taxon>
        <taxon>Trichoderma</taxon>
    </lineage>
</organism>
<dbReference type="PANTHER" id="PTHR31126">
    <property type="entry name" value="TYROSINE-PROTEIN PHOSPHATASE"/>
    <property type="match status" value="1"/>
</dbReference>
<evidence type="ECO:0008006" key="3">
    <source>
        <dbReference type="Google" id="ProtNLM"/>
    </source>
</evidence>
<dbReference type="InterPro" id="IPR029021">
    <property type="entry name" value="Prot-tyrosine_phosphatase-like"/>
</dbReference>
<dbReference type="InterPro" id="IPR016130">
    <property type="entry name" value="Tyr_Pase_AS"/>
</dbReference>
<keyword evidence="2" id="KW-1185">Reference proteome</keyword>
<name>A0A2T4C4X7_TRILO</name>
<protein>
    <recommendedName>
        <fullName evidence="3">Tyrosine specific protein phosphatases domain-containing protein</fullName>
    </recommendedName>
</protein>
<proteinExistence type="predicted"/>
<dbReference type="Pfam" id="PF13350">
    <property type="entry name" value="Y_phosphatase3"/>
    <property type="match status" value="1"/>
</dbReference>
<gene>
    <name evidence="1" type="ORF">M440DRAFT_1469815</name>
</gene>
<dbReference type="OrthoDB" id="449382at2759"/>
<evidence type="ECO:0000313" key="1">
    <source>
        <dbReference type="EMBL" id="PTB76626.1"/>
    </source>
</evidence>
<dbReference type="Gene3D" id="3.90.190.10">
    <property type="entry name" value="Protein tyrosine phosphatase superfamily"/>
    <property type="match status" value="1"/>
</dbReference>